<evidence type="ECO:0000259" key="2">
    <source>
        <dbReference type="PROSITE" id="PS50994"/>
    </source>
</evidence>
<dbReference type="InterPro" id="IPR012337">
    <property type="entry name" value="RNaseH-like_sf"/>
</dbReference>
<sequence length="1068" mass="122704">MITDKNRAKKVCKFCARVHPFKKKLCPAWGKELCPAWGKSCSICSGKNHISQACKKNKKAIQQKGTVEKTTKPRRVKKIDKETESEEETEEEEDTQVFKISKINKIEGTKRKGRAELNFKFVGRWERILCDLDTCSEANVIGFKRYCKLVRTSNPTLRLSNDQLRSFGGDPFKTMGEVIVPCLYKRRKHNIIFQVVDVDHGPLLSERTCLTLGLVKYCFKLSKTKTDPALIQGRLEAERIIAKHKSIFEGYGLIPGEVELEVDPNIPPVIQRARRIPICVRKDLENELEVLEKENIIVRESEPTDWVHNILLVKKKNNSLRICVDPVPLNTALKRPHFQFTTLDEILPEIGRARVFSTVDTKKGFWQIKLSEKSSKLTTFWTPFCRYRWVRLPFGVSPAPESFAQKMQEIIQGLKGIEILVDDILVYGCGETMEEATRDHNKNLEELVLRLEKNGYTLRKLTREDTPWAWTSIEDNEFRKIKTLVANIHSQQYFNPQQPITIECDASATGLGVAVYQLEQVVGYASRTLTPTEKNYAQIEKEMLAIVFGCTRFDQIIAAPKRLQLMLMTLQRYNLEVQFVKGKENVVADTLSRAALKNDNTNQSRVHNRNVFEIGKDVKVCRMIEKANVHGTLRITPKRVDQIREATLSDTTMQRLVSYIVTGWPRDSQQDPPMQSHEILQYPFQFISMDVFFTEYKGKKRKFLVTVDHYSDFFELDILPDMSAETLVQTCRETFSRHGISYRVCSNNGTNFENKLMRSLGQEWGFELVTSAPNHQQGNGKAEAAVKIAKKLVKKSERSGQDLWYMLLHWRNTPNRIGFSPVQRLYSRGTRSGLPNAICSLQPRIIQEVPARIEHNRRKSKYYYDMKSANLPELEIGQPVALQLHPDKNNWSNKGTVHDKLSKRDYIVNVDGARSLTSANVGSDYLVVPCKLRMVMAPVKRGLAVVAKKFNIESMVNESTRVSYEARFKQHIVANSVGKNSIGEGELEHDIYGGQQRIWKVLRGMKETVNENIEIKSIDEEAWARYFETLYLEQINEHKDDIPLESPWTITDVEVTTAIQEQEDSKRG</sequence>
<name>A0A3L8DIM7_OOCBI</name>
<dbReference type="OrthoDB" id="7554847at2759"/>
<feature type="region of interest" description="Disordered" evidence="1">
    <location>
        <begin position="65"/>
        <end position="91"/>
    </location>
</feature>
<dbReference type="GO" id="GO:0015074">
    <property type="term" value="P:DNA integration"/>
    <property type="evidence" value="ECO:0007669"/>
    <property type="project" value="InterPro"/>
</dbReference>
<proteinExistence type="predicted"/>
<dbReference type="InterPro" id="IPR036397">
    <property type="entry name" value="RNaseH_sf"/>
</dbReference>
<dbReference type="Gene3D" id="3.10.10.10">
    <property type="entry name" value="HIV Type 1 Reverse Transcriptase, subunit A, domain 1"/>
    <property type="match status" value="1"/>
</dbReference>
<dbReference type="CDD" id="cd01647">
    <property type="entry name" value="RT_LTR"/>
    <property type="match status" value="1"/>
</dbReference>
<dbReference type="InterPro" id="IPR041577">
    <property type="entry name" value="RT_RNaseH_2"/>
</dbReference>
<dbReference type="PANTHER" id="PTHR37984:SF8">
    <property type="entry name" value="CCHC-TYPE DOMAIN-CONTAINING PROTEIN"/>
    <property type="match status" value="1"/>
</dbReference>
<dbReference type="AlphaFoldDB" id="A0A3L8DIM7"/>
<reference evidence="3 4" key="1">
    <citation type="journal article" date="2018" name="Genome Res.">
        <title>The genomic architecture and molecular evolution of ant odorant receptors.</title>
        <authorList>
            <person name="McKenzie S.K."/>
            <person name="Kronauer D.J.C."/>
        </authorList>
    </citation>
    <scope>NUCLEOTIDE SEQUENCE [LARGE SCALE GENOMIC DNA]</scope>
    <source>
        <strain evidence="3">Clonal line C1</strain>
    </source>
</reference>
<dbReference type="GO" id="GO:0042575">
    <property type="term" value="C:DNA polymerase complex"/>
    <property type="evidence" value="ECO:0007669"/>
    <property type="project" value="UniProtKB-ARBA"/>
</dbReference>
<dbReference type="FunFam" id="3.30.420.10:FF:000063">
    <property type="entry name" value="Retrovirus-related Pol polyprotein from transposon 297-like Protein"/>
    <property type="match status" value="1"/>
</dbReference>
<protein>
    <recommendedName>
        <fullName evidence="2">Integrase catalytic domain-containing protein</fullName>
    </recommendedName>
</protein>
<evidence type="ECO:0000313" key="3">
    <source>
        <dbReference type="EMBL" id="RLU19993.1"/>
    </source>
</evidence>
<dbReference type="GO" id="GO:0071897">
    <property type="term" value="P:DNA biosynthetic process"/>
    <property type="evidence" value="ECO:0007669"/>
    <property type="project" value="UniProtKB-ARBA"/>
</dbReference>
<dbReference type="Gene3D" id="3.30.420.10">
    <property type="entry name" value="Ribonuclease H-like superfamily/Ribonuclease H"/>
    <property type="match status" value="1"/>
</dbReference>
<dbReference type="Pfam" id="PF00078">
    <property type="entry name" value="RVT_1"/>
    <property type="match status" value="1"/>
</dbReference>
<dbReference type="InterPro" id="IPR001584">
    <property type="entry name" value="Integrase_cat-core"/>
</dbReference>
<dbReference type="EMBL" id="QOIP01000008">
    <property type="protein sequence ID" value="RLU19993.1"/>
    <property type="molecule type" value="Genomic_DNA"/>
</dbReference>
<dbReference type="Gene3D" id="3.30.70.270">
    <property type="match status" value="1"/>
</dbReference>
<dbReference type="SUPFAM" id="SSF56672">
    <property type="entry name" value="DNA/RNA polymerases"/>
    <property type="match status" value="1"/>
</dbReference>
<accession>A0A3L8DIM7</accession>
<dbReference type="InterPro" id="IPR043128">
    <property type="entry name" value="Rev_trsase/Diguanyl_cyclase"/>
</dbReference>
<evidence type="ECO:0000313" key="4">
    <source>
        <dbReference type="Proteomes" id="UP000279307"/>
    </source>
</evidence>
<dbReference type="CDD" id="cd09274">
    <property type="entry name" value="RNase_HI_RT_Ty3"/>
    <property type="match status" value="1"/>
</dbReference>
<dbReference type="Proteomes" id="UP000279307">
    <property type="component" value="Chromosome 8"/>
</dbReference>
<dbReference type="CDD" id="cd05481">
    <property type="entry name" value="retropepsin_like_LTR_1"/>
    <property type="match status" value="1"/>
</dbReference>
<dbReference type="InterPro" id="IPR000477">
    <property type="entry name" value="RT_dom"/>
</dbReference>
<dbReference type="SUPFAM" id="SSF53098">
    <property type="entry name" value="Ribonuclease H-like"/>
    <property type="match status" value="1"/>
</dbReference>
<evidence type="ECO:0000256" key="1">
    <source>
        <dbReference type="SAM" id="MobiDB-lite"/>
    </source>
</evidence>
<gene>
    <name evidence="3" type="ORF">DMN91_008552</name>
</gene>
<organism evidence="3 4">
    <name type="scientific">Ooceraea biroi</name>
    <name type="common">Clonal raider ant</name>
    <name type="synonym">Cerapachys biroi</name>
    <dbReference type="NCBI Taxonomy" id="2015173"/>
    <lineage>
        <taxon>Eukaryota</taxon>
        <taxon>Metazoa</taxon>
        <taxon>Ecdysozoa</taxon>
        <taxon>Arthropoda</taxon>
        <taxon>Hexapoda</taxon>
        <taxon>Insecta</taxon>
        <taxon>Pterygota</taxon>
        <taxon>Neoptera</taxon>
        <taxon>Endopterygota</taxon>
        <taxon>Hymenoptera</taxon>
        <taxon>Apocrita</taxon>
        <taxon>Aculeata</taxon>
        <taxon>Formicoidea</taxon>
        <taxon>Formicidae</taxon>
        <taxon>Dorylinae</taxon>
        <taxon>Ooceraea</taxon>
    </lineage>
</organism>
<dbReference type="PROSITE" id="PS50994">
    <property type="entry name" value="INTEGRASE"/>
    <property type="match status" value="1"/>
</dbReference>
<dbReference type="GO" id="GO:0003676">
    <property type="term" value="F:nucleic acid binding"/>
    <property type="evidence" value="ECO:0007669"/>
    <property type="project" value="InterPro"/>
</dbReference>
<dbReference type="InterPro" id="IPR050951">
    <property type="entry name" value="Retrovirus_Pol_polyprotein"/>
</dbReference>
<dbReference type="PANTHER" id="PTHR37984">
    <property type="entry name" value="PROTEIN CBG26694"/>
    <property type="match status" value="1"/>
</dbReference>
<feature type="domain" description="Integrase catalytic" evidence="2">
    <location>
        <begin position="679"/>
        <end position="858"/>
    </location>
</feature>
<dbReference type="Pfam" id="PF17919">
    <property type="entry name" value="RT_RNaseH_2"/>
    <property type="match status" value="1"/>
</dbReference>
<comment type="caution">
    <text evidence="3">The sequence shown here is derived from an EMBL/GenBank/DDBJ whole genome shotgun (WGS) entry which is preliminary data.</text>
</comment>
<dbReference type="InterPro" id="IPR043502">
    <property type="entry name" value="DNA/RNA_pol_sf"/>
</dbReference>